<comment type="caution">
    <text evidence="3">The sequence shown here is derived from an EMBL/GenBank/DDBJ whole genome shotgun (WGS) entry which is preliminary data.</text>
</comment>
<evidence type="ECO:0000313" key="3">
    <source>
        <dbReference type="EMBL" id="GAA3896063.1"/>
    </source>
</evidence>
<keyword evidence="2" id="KW-0472">Membrane</keyword>
<sequence>MIPTAAALIYFAFLASNVYVSESRFVVRSPDKPSVSGLGVLLKGAGFSNSGDEIYAADDYIQSRDALRALNRDGSVVRAYGNSQVSIFDRFNAFGFDGSFESLFDYFRKKVGVGFDSTSSITTLTVRAYNPQEAQKFNRQLLELAEDQVNRLNRRGRTDVIALSEQEIQDAEEAARRAALALAEFRNASGIIDPEKQAAVQLQMISKLQDELIGSRMQLLQLRAMAPGNPQVPILQVRVAGLAREIDRQLGLVAGNRRSLSATAARYQRLQLDREFADKRLAAAMTSLQDARAESRRKQAYVERIAQPSLPDEAQEPRRFRGILATFVLGLVAWAILTMLLAGVREHHG</sequence>
<reference evidence="4" key="1">
    <citation type="journal article" date="2019" name="Int. J. Syst. Evol. Microbiol.">
        <title>The Global Catalogue of Microorganisms (GCM) 10K type strain sequencing project: providing services to taxonomists for standard genome sequencing and annotation.</title>
        <authorList>
            <consortium name="The Broad Institute Genomics Platform"/>
            <consortium name="The Broad Institute Genome Sequencing Center for Infectious Disease"/>
            <person name="Wu L."/>
            <person name="Ma J."/>
        </authorList>
    </citation>
    <scope>NUCLEOTIDE SEQUENCE [LARGE SCALE GENOMIC DNA]</scope>
    <source>
        <strain evidence="4">JCM 17543</strain>
    </source>
</reference>
<proteinExistence type="predicted"/>
<evidence type="ECO:0000256" key="1">
    <source>
        <dbReference type="SAM" id="Coils"/>
    </source>
</evidence>
<evidence type="ECO:0008006" key="5">
    <source>
        <dbReference type="Google" id="ProtNLM"/>
    </source>
</evidence>
<accession>A0ABP7L6W8</accession>
<name>A0ABP7L6W8_9SPHN</name>
<feature type="coiled-coil region" evidence="1">
    <location>
        <begin position="161"/>
        <end position="188"/>
    </location>
</feature>
<dbReference type="EMBL" id="BAABBM010000001">
    <property type="protein sequence ID" value="GAA3896063.1"/>
    <property type="molecule type" value="Genomic_DNA"/>
</dbReference>
<keyword evidence="1" id="KW-0175">Coiled coil</keyword>
<organism evidence="3 4">
    <name type="scientific">Sphingomonas limnosediminicola</name>
    <dbReference type="NCBI Taxonomy" id="940133"/>
    <lineage>
        <taxon>Bacteria</taxon>
        <taxon>Pseudomonadati</taxon>
        <taxon>Pseudomonadota</taxon>
        <taxon>Alphaproteobacteria</taxon>
        <taxon>Sphingomonadales</taxon>
        <taxon>Sphingomonadaceae</taxon>
        <taxon>Sphingomonas</taxon>
    </lineage>
</organism>
<keyword evidence="2" id="KW-0812">Transmembrane</keyword>
<dbReference type="Proteomes" id="UP001500827">
    <property type="component" value="Unassembled WGS sequence"/>
</dbReference>
<evidence type="ECO:0000256" key="2">
    <source>
        <dbReference type="SAM" id="Phobius"/>
    </source>
</evidence>
<dbReference type="PANTHER" id="PTHR32309:SF13">
    <property type="entry name" value="FERRIC ENTEROBACTIN TRANSPORT PROTEIN FEPE"/>
    <property type="match status" value="1"/>
</dbReference>
<evidence type="ECO:0000313" key="4">
    <source>
        <dbReference type="Proteomes" id="UP001500827"/>
    </source>
</evidence>
<gene>
    <name evidence="3" type="ORF">GCM10022276_13850</name>
</gene>
<keyword evidence="2" id="KW-1133">Transmembrane helix</keyword>
<protein>
    <recommendedName>
        <fullName evidence="5">Capsular polysaccharide transport system permease protein</fullName>
    </recommendedName>
</protein>
<dbReference type="RefSeq" id="WP_344698943.1">
    <property type="nucleotide sequence ID" value="NZ_BAABBM010000001.1"/>
</dbReference>
<keyword evidence="4" id="KW-1185">Reference proteome</keyword>
<feature type="transmembrane region" description="Helical" evidence="2">
    <location>
        <begin position="323"/>
        <end position="344"/>
    </location>
</feature>
<dbReference type="InterPro" id="IPR050445">
    <property type="entry name" value="Bact_polysacc_biosynth/exp"/>
</dbReference>
<dbReference type="PANTHER" id="PTHR32309">
    <property type="entry name" value="TYROSINE-PROTEIN KINASE"/>
    <property type="match status" value="1"/>
</dbReference>